<keyword evidence="3" id="KW-1280">Immunoglobulin</keyword>
<dbReference type="Proteomes" id="UP000694422">
    <property type="component" value="Unplaced"/>
</dbReference>
<keyword evidence="1" id="KW-0391">Immunity</keyword>
<keyword evidence="8" id="KW-1185">Reference proteome</keyword>
<dbReference type="Gene3D" id="2.60.40.10">
    <property type="entry name" value="Immunoglobulins"/>
    <property type="match status" value="1"/>
</dbReference>
<sequence>MSLSFNNFRYFCDPICHLFLYLYFFLIFIFFFIFIARVLCQVQLQESGPGLVKPSQTLTLTCAVSGFSITTSGYCWEWIRQPPGKGLEWIWEICSGGSTNYSPSLKSRVSISRDTSNNQFSLQLSSLTTEDTATYYCARDTVRGPQCEPRHKPPAGRPGPAGGAQHTGVRSPRSRCRGGGNLSPVLSLVTKQLLLRAPALGTWRSLLPLDTLISLQVRCVRSAPLQQRLHSLLSS</sequence>
<proteinExistence type="predicted"/>
<dbReference type="PANTHER" id="PTHR23266">
    <property type="entry name" value="IMMUNOGLOBULIN HEAVY CHAIN"/>
    <property type="match status" value="1"/>
</dbReference>
<keyword evidence="5" id="KW-1133">Transmembrane helix</keyword>
<dbReference type="InterPro" id="IPR007110">
    <property type="entry name" value="Ig-like_dom"/>
</dbReference>
<dbReference type="InterPro" id="IPR003599">
    <property type="entry name" value="Ig_sub"/>
</dbReference>
<dbReference type="InterPro" id="IPR036179">
    <property type="entry name" value="Ig-like_dom_sf"/>
</dbReference>
<dbReference type="PROSITE" id="PS50835">
    <property type="entry name" value="IG_LIKE"/>
    <property type="match status" value="1"/>
</dbReference>
<evidence type="ECO:0000313" key="7">
    <source>
        <dbReference type="Ensembl" id="ENSSDAP00000000787.1"/>
    </source>
</evidence>
<dbReference type="SUPFAM" id="SSF48726">
    <property type="entry name" value="Immunoglobulin"/>
    <property type="match status" value="1"/>
</dbReference>
<keyword evidence="5" id="KW-0812">Transmembrane</keyword>
<feature type="region of interest" description="Disordered" evidence="4">
    <location>
        <begin position="144"/>
        <end position="178"/>
    </location>
</feature>
<reference evidence="7" key="2">
    <citation type="submission" date="2025-09" db="UniProtKB">
        <authorList>
            <consortium name="Ensembl"/>
        </authorList>
    </citation>
    <scope>IDENTIFICATION</scope>
</reference>
<evidence type="ECO:0000256" key="5">
    <source>
        <dbReference type="SAM" id="Phobius"/>
    </source>
</evidence>
<dbReference type="SMART" id="SM00406">
    <property type="entry name" value="IGv"/>
    <property type="match status" value="1"/>
</dbReference>
<reference evidence="7" key="1">
    <citation type="submission" date="2025-08" db="UniProtKB">
        <authorList>
            <consortium name="Ensembl"/>
        </authorList>
    </citation>
    <scope>IDENTIFICATION</scope>
</reference>
<dbReference type="InterPro" id="IPR050199">
    <property type="entry name" value="IgHV"/>
</dbReference>
<dbReference type="GO" id="GO:0002250">
    <property type="term" value="P:adaptive immune response"/>
    <property type="evidence" value="ECO:0007669"/>
    <property type="project" value="UniProtKB-KW"/>
</dbReference>
<protein>
    <recommendedName>
        <fullName evidence="6">Ig-like domain-containing protein</fullName>
    </recommendedName>
</protein>
<dbReference type="GO" id="GO:0005576">
    <property type="term" value="C:extracellular region"/>
    <property type="evidence" value="ECO:0007669"/>
    <property type="project" value="UniProtKB-ARBA"/>
</dbReference>
<evidence type="ECO:0000256" key="2">
    <source>
        <dbReference type="ARBA" id="ARBA00023130"/>
    </source>
</evidence>
<evidence type="ECO:0000259" key="6">
    <source>
        <dbReference type="PROSITE" id="PS50835"/>
    </source>
</evidence>
<dbReference type="FunFam" id="2.60.40.10:FF:001791">
    <property type="entry name" value="Ig gamma-2B chain C region"/>
    <property type="match status" value="1"/>
</dbReference>
<dbReference type="SMART" id="SM00409">
    <property type="entry name" value="IG"/>
    <property type="match status" value="1"/>
</dbReference>
<accession>A0A8C9P172</accession>
<dbReference type="Pfam" id="PF07686">
    <property type="entry name" value="V-set"/>
    <property type="match status" value="1"/>
</dbReference>
<dbReference type="InterPro" id="IPR013106">
    <property type="entry name" value="Ig_V-set"/>
</dbReference>
<keyword evidence="5" id="KW-0472">Membrane</keyword>
<feature type="domain" description="Ig-like" evidence="6">
    <location>
        <begin position="52"/>
        <end position="137"/>
    </location>
</feature>
<evidence type="ECO:0000256" key="3">
    <source>
        <dbReference type="ARBA" id="ARBA00043265"/>
    </source>
</evidence>
<keyword evidence="2" id="KW-1064">Adaptive immunity</keyword>
<evidence type="ECO:0000256" key="1">
    <source>
        <dbReference type="ARBA" id="ARBA00022859"/>
    </source>
</evidence>
<dbReference type="AlphaFoldDB" id="A0A8C9P172"/>
<dbReference type="Ensembl" id="ENSSDAT00000000926.1">
    <property type="protein sequence ID" value="ENSSDAP00000000787.1"/>
    <property type="gene ID" value="ENSSDAG00000000828.1"/>
</dbReference>
<dbReference type="GO" id="GO:0019814">
    <property type="term" value="C:immunoglobulin complex"/>
    <property type="evidence" value="ECO:0007669"/>
    <property type="project" value="UniProtKB-KW"/>
</dbReference>
<evidence type="ECO:0000313" key="8">
    <source>
        <dbReference type="Proteomes" id="UP000694422"/>
    </source>
</evidence>
<organism evidence="7 8">
    <name type="scientific">Spermophilus dauricus</name>
    <name type="common">Daurian ground squirrel</name>
    <dbReference type="NCBI Taxonomy" id="99837"/>
    <lineage>
        <taxon>Eukaryota</taxon>
        <taxon>Metazoa</taxon>
        <taxon>Chordata</taxon>
        <taxon>Craniata</taxon>
        <taxon>Vertebrata</taxon>
        <taxon>Euteleostomi</taxon>
        <taxon>Mammalia</taxon>
        <taxon>Eutheria</taxon>
        <taxon>Euarchontoglires</taxon>
        <taxon>Glires</taxon>
        <taxon>Rodentia</taxon>
        <taxon>Sciuromorpha</taxon>
        <taxon>Sciuridae</taxon>
        <taxon>Xerinae</taxon>
        <taxon>Marmotini</taxon>
        <taxon>Spermophilus</taxon>
    </lineage>
</organism>
<dbReference type="InterPro" id="IPR013783">
    <property type="entry name" value="Ig-like_fold"/>
</dbReference>
<feature type="transmembrane region" description="Helical" evidence="5">
    <location>
        <begin position="20"/>
        <end position="40"/>
    </location>
</feature>
<evidence type="ECO:0000256" key="4">
    <source>
        <dbReference type="SAM" id="MobiDB-lite"/>
    </source>
</evidence>
<name>A0A8C9P172_SPEDA</name>